<protein>
    <submittedName>
        <fullName evidence="6">Putative membrane protein</fullName>
    </submittedName>
</protein>
<dbReference type="PANTHER" id="PTHR43498">
    <property type="entry name" value="FERREDOXIN:COB-COM HETERODISULFIDE REDUCTASE SUBUNIT A"/>
    <property type="match status" value="1"/>
</dbReference>
<keyword evidence="2" id="KW-0479">Metal-binding</keyword>
<dbReference type="GO" id="GO:0016491">
    <property type="term" value="F:oxidoreductase activity"/>
    <property type="evidence" value="ECO:0007669"/>
    <property type="project" value="UniProtKB-KW"/>
</dbReference>
<dbReference type="RefSeq" id="WP_064546505.1">
    <property type="nucleotide sequence ID" value="NZ_LXEU01000058.1"/>
</dbReference>
<proteinExistence type="predicted"/>
<dbReference type="Proteomes" id="UP000078386">
    <property type="component" value="Unassembled WGS sequence"/>
</dbReference>
<sequence length="448" mass="48230">MEQFDVVIVGGGFSGSIAAIAAARCQAKTAIVEASACLGGSLTTNGVNPMMTFHAGEKQVIRGITEELIARLKAQGKSPGHVRDPGHFTTTYTPFDAEAMKHELELMLLEAGGTVLYHATLANVTRNDRKIESITVCTRSGLMTLSANVFIDASGDATLAAAAGIPLIKGRESDGKSQPMTMTLKMANVDREKLRAWMLEHIAELNNHYQAEDVRTAERLACHGFIRELAEAKAACEITIPREDVLFFETNNPGEFIFNTSRILDHDATDPWSLSHAEFVGRQQCRELESFARRIIPGFEQAIVVSTGPSVGVRSSCQIKGCYRLTADDLLKQTHFTDTIAISGYPIDIHSPDGEGTEHGTLPFGGMYGIPWRTLIATEADNVIVVGRCISATFEAQAAIRTTPTVGAIGQAGGIAAALAASEKIGVHQVSIAQLQDAIRQQQGYLDF</sequence>
<dbReference type="AlphaFoldDB" id="A0A1B7JUR5"/>
<dbReference type="PATRIC" id="fig|1354264.4.peg.3032"/>
<dbReference type="Pfam" id="PF12831">
    <property type="entry name" value="FAD_oxidored"/>
    <property type="match status" value="1"/>
</dbReference>
<dbReference type="SUPFAM" id="SSF51905">
    <property type="entry name" value="FAD/NAD(P)-binding domain"/>
    <property type="match status" value="1"/>
</dbReference>
<dbReference type="PANTHER" id="PTHR43498:SF1">
    <property type="entry name" value="COB--COM HETERODISULFIDE REDUCTASE IRON-SULFUR SUBUNIT A"/>
    <property type="match status" value="1"/>
</dbReference>
<evidence type="ECO:0000256" key="2">
    <source>
        <dbReference type="ARBA" id="ARBA00022723"/>
    </source>
</evidence>
<evidence type="ECO:0000313" key="7">
    <source>
        <dbReference type="Proteomes" id="UP000078386"/>
    </source>
</evidence>
<keyword evidence="1" id="KW-0004">4Fe-4S</keyword>
<dbReference type="GO" id="GO:0046872">
    <property type="term" value="F:metal ion binding"/>
    <property type="evidence" value="ECO:0007669"/>
    <property type="project" value="UniProtKB-KW"/>
</dbReference>
<keyword evidence="7" id="KW-1185">Reference proteome</keyword>
<evidence type="ECO:0000256" key="4">
    <source>
        <dbReference type="ARBA" id="ARBA00023004"/>
    </source>
</evidence>
<gene>
    <name evidence="6" type="ORF">M989_02907</name>
</gene>
<evidence type="ECO:0000256" key="5">
    <source>
        <dbReference type="ARBA" id="ARBA00023014"/>
    </source>
</evidence>
<reference evidence="6 7" key="1">
    <citation type="submission" date="2016-04" db="EMBL/GenBank/DDBJ databases">
        <title>ATOL: Assembling a taxonomically balanced genome-scale reconstruction of the evolutionary history of the Enterobacteriaceae.</title>
        <authorList>
            <person name="Plunkett G.III."/>
            <person name="Neeno-Eckwall E.C."/>
            <person name="Glasner J.D."/>
            <person name="Perna N.T."/>
        </authorList>
    </citation>
    <scope>NUCLEOTIDE SEQUENCE [LARGE SCALE GENOMIC DNA]</scope>
    <source>
        <strain evidence="6 7">ATCC 51603</strain>
    </source>
</reference>
<keyword evidence="4" id="KW-0408">Iron</keyword>
<keyword evidence="5" id="KW-0411">Iron-sulfur</keyword>
<accession>A0A1B7JUR5</accession>
<evidence type="ECO:0000256" key="3">
    <source>
        <dbReference type="ARBA" id="ARBA00023002"/>
    </source>
</evidence>
<dbReference type="GO" id="GO:0051539">
    <property type="term" value="F:4 iron, 4 sulfur cluster binding"/>
    <property type="evidence" value="ECO:0007669"/>
    <property type="project" value="UniProtKB-KW"/>
</dbReference>
<keyword evidence="3" id="KW-0560">Oxidoreductase</keyword>
<dbReference type="InterPro" id="IPR036188">
    <property type="entry name" value="FAD/NAD-bd_sf"/>
</dbReference>
<comment type="caution">
    <text evidence="6">The sequence shown here is derived from an EMBL/GenBank/DDBJ whole genome shotgun (WGS) entry which is preliminary data.</text>
</comment>
<dbReference type="EMBL" id="LXEU01000058">
    <property type="protein sequence ID" value="OAT51625.1"/>
    <property type="molecule type" value="Genomic_DNA"/>
</dbReference>
<organism evidence="6 7">
    <name type="scientific">Kluyvera georgiana ATCC 51603</name>
    <dbReference type="NCBI Taxonomy" id="1354264"/>
    <lineage>
        <taxon>Bacteria</taxon>
        <taxon>Pseudomonadati</taxon>
        <taxon>Pseudomonadota</taxon>
        <taxon>Gammaproteobacteria</taxon>
        <taxon>Enterobacterales</taxon>
        <taxon>Enterobacteriaceae</taxon>
        <taxon>Kluyvera</taxon>
    </lineage>
</organism>
<name>A0A1B7JUR5_9ENTR</name>
<evidence type="ECO:0000313" key="6">
    <source>
        <dbReference type="EMBL" id="OAT51625.1"/>
    </source>
</evidence>
<dbReference type="Gene3D" id="3.50.50.60">
    <property type="entry name" value="FAD/NAD(P)-binding domain"/>
    <property type="match status" value="1"/>
</dbReference>
<dbReference type="InterPro" id="IPR039650">
    <property type="entry name" value="HdrA-like"/>
</dbReference>
<evidence type="ECO:0000256" key="1">
    <source>
        <dbReference type="ARBA" id="ARBA00022485"/>
    </source>
</evidence>